<evidence type="ECO:0000313" key="1">
    <source>
        <dbReference type="EMBL" id="VDK85635.1"/>
    </source>
</evidence>
<dbReference type="OrthoDB" id="10060499at2759"/>
<name>A0A182EGP9_ONCOC</name>
<protein>
    <submittedName>
        <fullName evidence="4 5">Alpha/beta hydrolase</fullName>
    </submittedName>
</protein>
<reference evidence="1 3" key="2">
    <citation type="submission" date="2018-08" db="EMBL/GenBank/DDBJ databases">
        <authorList>
            <person name="Laetsch R D."/>
            <person name="Stevens L."/>
            <person name="Kumar S."/>
            <person name="Blaxter L. M."/>
        </authorList>
    </citation>
    <scope>NUCLEOTIDE SEQUENCE [LARGE SCALE GENOMIC DNA]</scope>
</reference>
<sequence>EEDVRQCAELFIDAKASAQLARSNIDGDPTRTTSSAQLDPGAIVQSLKCQAANDDDVPMETDRT</sequence>
<evidence type="ECO:0000313" key="2">
    <source>
        <dbReference type="EMBL" id="VDM91492.1"/>
    </source>
</evidence>
<evidence type="ECO:0000313" key="3">
    <source>
        <dbReference type="Proteomes" id="UP000271087"/>
    </source>
</evidence>
<gene>
    <name evidence="1" type="ORF">NOO_LOCUS7273</name>
    <name evidence="2" type="ORF">NOO_LOCUS8671</name>
</gene>
<dbReference type="EMBL" id="UYRW01002534">
    <property type="protein sequence ID" value="VDK85635.1"/>
    <property type="molecule type" value="Genomic_DNA"/>
</dbReference>
<proteinExistence type="predicted"/>
<dbReference type="EMBL" id="UYRW01003755">
    <property type="protein sequence ID" value="VDM91492.1"/>
    <property type="molecule type" value="Genomic_DNA"/>
</dbReference>
<dbReference type="AlphaFoldDB" id="A0A182EGP9"/>
<dbReference type="Proteomes" id="UP000271087">
    <property type="component" value="Unassembled WGS sequence"/>
</dbReference>
<keyword evidence="3" id="KW-1185">Reference proteome</keyword>
<dbReference type="STRING" id="42157.A0A182EGP9"/>
<dbReference type="WBParaSite" id="nOo.2.0.1.t08671-RA">
    <property type="protein sequence ID" value="nOo.2.0.1.t08671-RA"/>
    <property type="gene ID" value="nOo.2.0.1.g08671"/>
</dbReference>
<organism evidence="4">
    <name type="scientific">Onchocerca ochengi</name>
    <name type="common">Filarial nematode worm</name>
    <dbReference type="NCBI Taxonomy" id="42157"/>
    <lineage>
        <taxon>Eukaryota</taxon>
        <taxon>Metazoa</taxon>
        <taxon>Ecdysozoa</taxon>
        <taxon>Nematoda</taxon>
        <taxon>Chromadorea</taxon>
        <taxon>Rhabditida</taxon>
        <taxon>Spirurina</taxon>
        <taxon>Spiruromorpha</taxon>
        <taxon>Filarioidea</taxon>
        <taxon>Onchocercidae</taxon>
        <taxon>Onchocerca</taxon>
    </lineage>
</organism>
<reference evidence="4 5" key="1">
    <citation type="submission" date="2016-06" db="UniProtKB">
        <authorList>
            <consortium name="WormBaseParasite"/>
        </authorList>
    </citation>
    <scope>IDENTIFICATION</scope>
</reference>
<dbReference type="WBParaSite" id="nOo.2.0.1.t07273-RA">
    <property type="protein sequence ID" value="nOo.2.0.1.t07273-RA"/>
    <property type="gene ID" value="nOo.2.0.1.g07273"/>
</dbReference>
<evidence type="ECO:0000313" key="5">
    <source>
        <dbReference type="WBParaSite" id="nOo.2.0.1.t08671-RA"/>
    </source>
</evidence>
<accession>A0A182EGP9</accession>
<evidence type="ECO:0000313" key="4">
    <source>
        <dbReference type="WBParaSite" id="nOo.2.0.1.t07273-RA"/>
    </source>
</evidence>